<comment type="caution">
    <text evidence="1">The sequence shown here is derived from an EMBL/GenBank/DDBJ whole genome shotgun (WGS) entry which is preliminary data.</text>
</comment>
<proteinExistence type="predicted"/>
<protein>
    <submittedName>
        <fullName evidence="1">Uncharacterized protein</fullName>
    </submittedName>
</protein>
<name>A0A1F6DD30_9BACT</name>
<sequence>MTQKETPSPRPEQPTLSESVLLERAQDIQEALDLQSTDGWQEWMKRVQTLPADPGEAKTGPIVRVELDRRFQELLKKREMVLQALASVLIFVSNKTELSPMAKNATKRHLAELLNGLAEYEILHRGAGTIGRSPGVPEALTHYLLPNEEQKTALRITEILLPMQYDVMVDQGVSPRHLAQFSSELAMTSRNVRLQTVLACLDSNGKLLKSDKPYEEFIQIAGYPSWSKEDVQAARLLIGYIGKHLPTIKEYMEFSRRKTEEITITEALECCSGMQALGEVTDKLAQNVQGLVMGQYPDLRSFIRDTLSNNDLYPARIAQMALSPLAKLTPDAEIDDREKAQRNLQAVVLFLLDFNAKRARVTNVEIHLGVLKSEEQKNIVRALCAEIQSETMIRSLLRASLVPGEDKDRSKPERKAVQHLAAILREGKLSLRDAFEIYYFSHTPGGDLPLAFKAANLLEEHGHPEIASEFQMSRFSKITDMALSGAANFDDALEKIDVTEDQKRELGNIRQYLLEAGLESASRLWNRIWLFHKYYPFVALCVDASVSTPFILLGRRLYIKYNVTALEQFANKGIAQLRSEFKLTQIADDQIRMAQKEALAIVSEYDRLVLRWHLFRGRKLLRSGYALMEAARTSDLSEMAKALRMKYPQVEDVAHALAGLAPDHTSMRDALRYAGFAADEIDTALNTMRFNALAKESTDMLKELQRTETLPGTEKIAPVKALQQRSRMLRDAVNELCETMPDARRKLAQNLAEPGIELSDEFFAALEEAHSEKSIRNKMKIFHDKLPTSFDDGMDISPENAQKIACNKQERALAKRMMRLGLAGENPEAAKLIPRNLDELTDAIRGATSFDDASDLLRAFSRTATELDPVAYAKLLKDDHLNALAKAAGKETELVTVRKATESATKTVSRSKLLKAGGILTGAGLIAFGVIVDGILIHQTNLEIADAEKRGDTQRIALLQSKRRSQAGEAAFGLGTGSLGMAGVLTGPPGWVALGGIMAKSVSSEYLYNYAEDLNKTELKEFLKRTPEELIALLHGKGNWMIDAKITREHRYELGLDAYILKTQSATFTALDDRYMKEVIFELPTWQDKNPYDPKVRAAAEKVVMEEKTAKFRIAVAEFLKETGGFESPSPRRLELATAYANLKYLERRAQDLGDPTILHDVLYKIGGYIPAEGTATVEPGDLLDDVKEHRAARILDQEKAGSLFYRISMLKTLVEEGEMPKEVARVEFLKEFSASLLAHDGTLFLKEMAEKSNADRFAHEQTINQILVYEIGPLFDKAIENPEAFAQKALALRDSIRTFLASSKPFTLEEMDDGGTSFGRKLPKWYRKNALGIVRD</sequence>
<reference evidence="1 2" key="1">
    <citation type="journal article" date="2016" name="Nat. Commun.">
        <title>Thousands of microbial genomes shed light on interconnected biogeochemical processes in an aquifer system.</title>
        <authorList>
            <person name="Anantharaman K."/>
            <person name="Brown C.T."/>
            <person name="Hug L.A."/>
            <person name="Sharon I."/>
            <person name="Castelle C.J."/>
            <person name="Probst A.J."/>
            <person name="Thomas B.C."/>
            <person name="Singh A."/>
            <person name="Wilkins M.J."/>
            <person name="Karaoz U."/>
            <person name="Brodie E.L."/>
            <person name="Williams K.H."/>
            <person name="Hubbard S.S."/>
            <person name="Banfield J.F."/>
        </authorList>
    </citation>
    <scope>NUCLEOTIDE SEQUENCE [LARGE SCALE GENOMIC DNA]</scope>
</reference>
<dbReference type="Proteomes" id="UP000176377">
    <property type="component" value="Unassembled WGS sequence"/>
</dbReference>
<organism evidence="1 2">
    <name type="scientific">Candidatus Kaiserbacteria bacterium RIFCSPHIGHO2_01_FULL_56_24</name>
    <dbReference type="NCBI Taxonomy" id="1798487"/>
    <lineage>
        <taxon>Bacteria</taxon>
        <taxon>Candidatus Kaiseribacteriota</taxon>
    </lineage>
</organism>
<accession>A0A1F6DD30</accession>
<gene>
    <name evidence="1" type="ORF">A2765_06495</name>
</gene>
<evidence type="ECO:0000313" key="1">
    <source>
        <dbReference type="EMBL" id="OGG59329.1"/>
    </source>
</evidence>
<dbReference type="EMBL" id="MFLA01000020">
    <property type="protein sequence ID" value="OGG59329.1"/>
    <property type="molecule type" value="Genomic_DNA"/>
</dbReference>
<evidence type="ECO:0000313" key="2">
    <source>
        <dbReference type="Proteomes" id="UP000176377"/>
    </source>
</evidence>